<accession>A0A2G5SY02</accession>
<protein>
    <submittedName>
        <fullName evidence="1">Uncharacterized protein</fullName>
    </submittedName>
</protein>
<reference evidence="2" key="1">
    <citation type="submission" date="2017-10" db="EMBL/GenBank/DDBJ databases">
        <title>Rapid genome shrinkage in a self-fertile nematode reveals novel sperm competition proteins.</title>
        <authorList>
            <person name="Yin D."/>
            <person name="Schwarz E.M."/>
            <person name="Thomas C.G."/>
            <person name="Felde R.L."/>
            <person name="Korf I.F."/>
            <person name="Cutter A.D."/>
            <person name="Schartner C.M."/>
            <person name="Ralston E.J."/>
            <person name="Meyer B.J."/>
            <person name="Haag E.S."/>
        </authorList>
    </citation>
    <scope>NUCLEOTIDE SEQUENCE [LARGE SCALE GENOMIC DNA]</scope>
    <source>
        <strain evidence="2">JU1422</strain>
    </source>
</reference>
<dbReference type="AlphaFoldDB" id="A0A2G5SY02"/>
<comment type="caution">
    <text evidence="1">The sequence shown here is derived from an EMBL/GenBank/DDBJ whole genome shotgun (WGS) entry which is preliminary data.</text>
</comment>
<evidence type="ECO:0000313" key="1">
    <source>
        <dbReference type="EMBL" id="PIC19917.1"/>
    </source>
</evidence>
<keyword evidence="2" id="KW-1185">Reference proteome</keyword>
<sequence>MTGSSRDIMNRKQIITYIPKSGLKKETIQKQVLKPVEKEVFIPRKGEAQDVDVSKWIEIISNPSLSKSTLSKVYRRIFNGENELAETLKIFVLEEKRHNLKVKLINPMFYVHSEMYFANICDCRLEENPVEGTCFFHVASRYIREISNRKFARWEKMLKNFIINLFLRLRPCHVEYWSDYMVTRVEKRRKLVVKFQRNINMSDEIDIEKDRPGQFAFKLKCAILNGVRVDRELLARGEAIASLQESWNSTEVEGADLVWGRLKTEHFNFKRNKPKKSKNAMMKKVQSDARRDVTVWAQKAISNSFRSRSNLRQ</sequence>
<gene>
    <name evidence="1" type="primary">Cnig_chr_X.g25284</name>
    <name evidence="1" type="ORF">B9Z55_025284</name>
</gene>
<name>A0A2G5SY02_9PELO</name>
<organism evidence="1 2">
    <name type="scientific">Caenorhabditis nigoni</name>
    <dbReference type="NCBI Taxonomy" id="1611254"/>
    <lineage>
        <taxon>Eukaryota</taxon>
        <taxon>Metazoa</taxon>
        <taxon>Ecdysozoa</taxon>
        <taxon>Nematoda</taxon>
        <taxon>Chromadorea</taxon>
        <taxon>Rhabditida</taxon>
        <taxon>Rhabditina</taxon>
        <taxon>Rhabditomorpha</taxon>
        <taxon>Rhabditoidea</taxon>
        <taxon>Rhabditidae</taxon>
        <taxon>Peloderinae</taxon>
        <taxon>Caenorhabditis</taxon>
    </lineage>
</organism>
<evidence type="ECO:0000313" key="2">
    <source>
        <dbReference type="Proteomes" id="UP000230233"/>
    </source>
</evidence>
<dbReference type="EMBL" id="PDUG01000006">
    <property type="protein sequence ID" value="PIC19917.1"/>
    <property type="molecule type" value="Genomic_DNA"/>
</dbReference>
<proteinExistence type="predicted"/>
<dbReference type="Proteomes" id="UP000230233">
    <property type="component" value="Chromosome X"/>
</dbReference>
<dbReference type="OrthoDB" id="10390956at2759"/>